<dbReference type="InterPro" id="IPR029060">
    <property type="entry name" value="PIN-like_dom_sf"/>
</dbReference>
<dbReference type="Pfam" id="PF01367">
    <property type="entry name" value="5_3_exonuc"/>
    <property type="match status" value="1"/>
</dbReference>
<dbReference type="SUPFAM" id="SSF53098">
    <property type="entry name" value="Ribonuclease H-like"/>
    <property type="match status" value="1"/>
</dbReference>
<keyword evidence="4 11" id="KW-0235">DNA replication</keyword>
<evidence type="ECO:0000259" key="12">
    <source>
        <dbReference type="SMART" id="SM00475"/>
    </source>
</evidence>
<dbReference type="SMART" id="SM00482">
    <property type="entry name" value="POLAc"/>
    <property type="match status" value="1"/>
</dbReference>
<dbReference type="CDD" id="cd08637">
    <property type="entry name" value="DNA_pol_A_pol_I_C"/>
    <property type="match status" value="1"/>
</dbReference>
<dbReference type="SUPFAM" id="SSF88723">
    <property type="entry name" value="PIN domain-like"/>
    <property type="match status" value="1"/>
</dbReference>
<dbReference type="PATRIC" id="fig|1619019.3.peg.138"/>
<dbReference type="CDD" id="cd09898">
    <property type="entry name" value="H3TH_53EXO"/>
    <property type="match status" value="1"/>
</dbReference>
<dbReference type="SMART" id="SM00279">
    <property type="entry name" value="HhH2"/>
    <property type="match status" value="1"/>
</dbReference>
<evidence type="ECO:0000256" key="10">
    <source>
        <dbReference type="NCBIfam" id="TIGR00593"/>
    </source>
</evidence>
<dbReference type="EMBL" id="LBWF01000001">
    <property type="protein sequence ID" value="KKR02654.1"/>
    <property type="molecule type" value="Genomic_DNA"/>
</dbReference>
<keyword evidence="11" id="KW-0540">Nuclease</keyword>
<dbReference type="NCBIfam" id="TIGR00593">
    <property type="entry name" value="pola"/>
    <property type="match status" value="1"/>
</dbReference>
<gene>
    <name evidence="11" type="primary">polA</name>
    <name evidence="14" type="ORF">UT29_C0001G0134</name>
</gene>
<keyword evidence="11" id="KW-0269">Exonuclease</keyword>
<comment type="caution">
    <text evidence="14">The sequence shown here is derived from an EMBL/GenBank/DDBJ whole genome shotgun (WGS) entry which is preliminary data.</text>
</comment>
<keyword evidence="8 11" id="KW-0234">DNA repair</keyword>
<dbReference type="InterPro" id="IPR008918">
    <property type="entry name" value="HhH2"/>
</dbReference>
<dbReference type="PRINTS" id="PR00868">
    <property type="entry name" value="DNAPOLI"/>
</dbReference>
<dbReference type="NCBIfam" id="NF004397">
    <property type="entry name" value="PRK05755.1"/>
    <property type="match status" value="1"/>
</dbReference>
<dbReference type="PANTHER" id="PTHR10133">
    <property type="entry name" value="DNA POLYMERASE I"/>
    <property type="match status" value="1"/>
</dbReference>
<feature type="domain" description="DNA-directed DNA polymerase family A palm" evidence="13">
    <location>
        <begin position="648"/>
        <end position="856"/>
    </location>
</feature>
<dbReference type="InterPro" id="IPR020046">
    <property type="entry name" value="5-3_exonucl_a-hlix_arch_N"/>
</dbReference>
<dbReference type="Gene3D" id="1.20.1060.10">
    <property type="entry name" value="Taq DNA Polymerase, Chain T, domain 4"/>
    <property type="match status" value="1"/>
</dbReference>
<dbReference type="InterPro" id="IPR001098">
    <property type="entry name" value="DNA-dir_DNA_pol_A_palm_dom"/>
</dbReference>
<dbReference type="SUPFAM" id="SSF47807">
    <property type="entry name" value="5' to 3' exonuclease, C-terminal subdomain"/>
    <property type="match status" value="1"/>
</dbReference>
<keyword evidence="2 11" id="KW-0808">Transferase</keyword>
<evidence type="ECO:0000256" key="6">
    <source>
        <dbReference type="ARBA" id="ARBA00022932"/>
    </source>
</evidence>
<dbReference type="InterPro" id="IPR018320">
    <property type="entry name" value="DNA_polymerase_1"/>
</dbReference>
<evidence type="ECO:0000256" key="3">
    <source>
        <dbReference type="ARBA" id="ARBA00022695"/>
    </source>
</evidence>
<dbReference type="SUPFAM" id="SSF56672">
    <property type="entry name" value="DNA/RNA polymerases"/>
    <property type="match status" value="1"/>
</dbReference>
<organism evidence="14 15">
    <name type="scientific">Yanofskybacteria sp. (strain GW2011_GWA1_39_13)</name>
    <dbReference type="NCBI Taxonomy" id="1619019"/>
    <lineage>
        <taxon>Bacteria</taxon>
        <taxon>Candidatus Yanofskyibacteriota</taxon>
    </lineage>
</organism>
<dbReference type="InterPro" id="IPR054690">
    <property type="entry name" value="DNA_polI_exonuclease"/>
</dbReference>
<dbReference type="InterPro" id="IPR002421">
    <property type="entry name" value="5-3_exonuclease"/>
</dbReference>
<accession>A0A0G0MF43</accession>
<dbReference type="SMART" id="SM00475">
    <property type="entry name" value="53EXOc"/>
    <property type="match status" value="1"/>
</dbReference>
<dbReference type="GO" id="GO:0006261">
    <property type="term" value="P:DNA-templated DNA replication"/>
    <property type="evidence" value="ECO:0007669"/>
    <property type="project" value="UniProtKB-UniRule"/>
</dbReference>
<proteinExistence type="inferred from homology"/>
<sequence length="894" mass="100943">MKKLILIDGHALVHRAFHALPQTLASPTGVLTNAVYGFTAVLIKAIKDIKPDYIVATFDLAGPTFRHEEFADYKAHREKAPDGLHEQVPMVKEVLTAFGIPIFEKAGFEADDVIGSVCEKTRKIADLQTIIATGDLDTLQLVEDDKVVVLTLRKGVTDTVLYNEDEVRNRYGLEPEQMIDYKGLKGDPSDNIPGVPGVGEKTASSLIQTFGSLDNLYEKISDIQLPMSAKDKAKIKKPLSEKLIQKLIENKDLALFSRKLSTIIRDVDIDFKLEEAEWRKTMKKDEIARIFQGMGFYSLLKRVSEIDGSTPIITEGTAREQASFLPPVATGPKAKELKKNKDISDLLDMLVKQKDFAFDITEDSINFSINPEECVSVLFEYLTKNKDLFSKLKVILEDSKINKTGHDFKVISKILLGKGIHIEGVSFDSKIATYLLNSDIKDYSLDKIYFTELKKDMGSDPKMRPVFIVELKEKLIAKLKYNDVLWVFEKIELPLSIVLAEMELSGIKIDSKAITQLEKTTAKELGKLEKKIHELAGKEFNINSPQQMSAVLFEHLKIAGKHKKTSKGAISTAAPELEKLSGSHPIIDFILKYRELQKLKTTYIEPFPALINKSGRICTTYNQTGTTTGRLSSEEPNLQNIPIRTEIGQEFRKVFIASSGCKLVSFDYSQLDLRVAAHISKDKKMMEAFKRGEDIHTRTAAEIFGIEADKVTANMRRDAKTLNFGILYGMGIIGFQRASGVDRAKAKEFIDRYLHEFSGIARYMQEMRDKVHRDGYVTTIFGRRRQLPEAFSGMPQLISQAERMAINMPVQGTSADLIKLAMIKIHELIHKDKVEEKVKLLLNVHDELLFEVENSVIDEWVVKIKQVMENIHKFDVPLTVDAKYGINWSEMERI</sequence>
<name>A0A0G0MF43_YANXG</name>
<dbReference type="InterPro" id="IPR020045">
    <property type="entry name" value="DNA_polI_H3TH"/>
</dbReference>
<keyword evidence="11" id="KW-0378">Hydrolase</keyword>
<evidence type="ECO:0000256" key="11">
    <source>
        <dbReference type="RuleBase" id="RU004460"/>
    </source>
</evidence>
<dbReference type="PANTHER" id="PTHR10133:SF27">
    <property type="entry name" value="DNA POLYMERASE NU"/>
    <property type="match status" value="1"/>
</dbReference>
<dbReference type="Gene3D" id="3.40.50.1010">
    <property type="entry name" value="5'-nuclease"/>
    <property type="match status" value="1"/>
</dbReference>
<dbReference type="Pfam" id="PF02739">
    <property type="entry name" value="5_3_exonuc_N"/>
    <property type="match status" value="1"/>
</dbReference>
<dbReference type="InterPro" id="IPR002298">
    <property type="entry name" value="DNA_polymerase_A"/>
</dbReference>
<dbReference type="Pfam" id="PF00476">
    <property type="entry name" value="DNA_pol_A"/>
    <property type="match status" value="1"/>
</dbReference>
<reference evidence="14 15" key="1">
    <citation type="journal article" date="2015" name="Nature">
        <title>rRNA introns, odd ribosomes, and small enigmatic genomes across a large radiation of phyla.</title>
        <authorList>
            <person name="Brown C.T."/>
            <person name="Hug L.A."/>
            <person name="Thomas B.C."/>
            <person name="Sharon I."/>
            <person name="Castelle C.J."/>
            <person name="Singh A."/>
            <person name="Wilkins M.J."/>
            <person name="Williams K.H."/>
            <person name="Banfield J.F."/>
        </authorList>
    </citation>
    <scope>NUCLEOTIDE SEQUENCE [LARGE SCALE GENOMIC DNA]</scope>
    <source>
        <strain evidence="15">GW2011_GWA1_39_13</strain>
    </source>
</reference>
<dbReference type="CDD" id="cd06140">
    <property type="entry name" value="DNA_polA_I_Bacillus_like_exo"/>
    <property type="match status" value="1"/>
</dbReference>
<dbReference type="GO" id="GO:0003887">
    <property type="term" value="F:DNA-directed DNA polymerase activity"/>
    <property type="evidence" value="ECO:0007669"/>
    <property type="project" value="UniProtKB-UniRule"/>
</dbReference>
<feature type="domain" description="5'-3' exonuclease" evidence="12">
    <location>
        <begin position="2"/>
        <end position="279"/>
    </location>
</feature>
<evidence type="ECO:0000256" key="1">
    <source>
        <dbReference type="ARBA" id="ARBA00007705"/>
    </source>
</evidence>
<evidence type="ECO:0000313" key="15">
    <source>
        <dbReference type="Proteomes" id="UP000034845"/>
    </source>
</evidence>
<dbReference type="InterPro" id="IPR012337">
    <property type="entry name" value="RNaseH-like_sf"/>
</dbReference>
<dbReference type="Pfam" id="PF22619">
    <property type="entry name" value="DNA_polI_exo1"/>
    <property type="match status" value="1"/>
</dbReference>
<protein>
    <recommendedName>
        <fullName evidence="10 11">DNA polymerase I</fullName>
        <ecNumber evidence="10 11">2.7.7.7</ecNumber>
    </recommendedName>
</protein>
<dbReference type="FunFam" id="1.20.1060.10:FF:000001">
    <property type="entry name" value="DNA polymerase I"/>
    <property type="match status" value="1"/>
</dbReference>
<dbReference type="FunFam" id="1.10.150.20:FF:000003">
    <property type="entry name" value="DNA polymerase I"/>
    <property type="match status" value="1"/>
</dbReference>
<dbReference type="GO" id="GO:0008409">
    <property type="term" value="F:5'-3' exonuclease activity"/>
    <property type="evidence" value="ECO:0007669"/>
    <property type="project" value="UniProtKB-UniRule"/>
</dbReference>
<evidence type="ECO:0000256" key="5">
    <source>
        <dbReference type="ARBA" id="ARBA00022763"/>
    </source>
</evidence>
<dbReference type="GO" id="GO:0003677">
    <property type="term" value="F:DNA binding"/>
    <property type="evidence" value="ECO:0007669"/>
    <property type="project" value="UniProtKB-UniRule"/>
</dbReference>
<comment type="similarity">
    <text evidence="1 11">Belongs to the DNA polymerase type-A family.</text>
</comment>
<evidence type="ECO:0000256" key="9">
    <source>
        <dbReference type="ARBA" id="ARBA00049244"/>
    </source>
</evidence>
<evidence type="ECO:0000313" key="14">
    <source>
        <dbReference type="EMBL" id="KKR02654.1"/>
    </source>
</evidence>
<comment type="function">
    <text evidence="11">In addition to polymerase activity, this DNA polymerase exhibits 5'-3' exonuclease activity.</text>
</comment>
<keyword evidence="6 11" id="KW-0239">DNA-directed DNA polymerase</keyword>
<dbReference type="EC" id="2.7.7.7" evidence="10 11"/>
<dbReference type="Gene3D" id="3.30.420.10">
    <property type="entry name" value="Ribonuclease H-like superfamily/Ribonuclease H"/>
    <property type="match status" value="1"/>
</dbReference>
<evidence type="ECO:0000259" key="13">
    <source>
        <dbReference type="SMART" id="SM00482"/>
    </source>
</evidence>
<dbReference type="CDD" id="cd09859">
    <property type="entry name" value="PIN_53EXO"/>
    <property type="match status" value="1"/>
</dbReference>
<keyword evidence="7 11" id="KW-0238">DNA-binding</keyword>
<dbReference type="FunFam" id="1.10.150.20:FF:000002">
    <property type="entry name" value="DNA polymerase I"/>
    <property type="match status" value="1"/>
</dbReference>
<evidence type="ECO:0000256" key="7">
    <source>
        <dbReference type="ARBA" id="ARBA00023125"/>
    </source>
</evidence>
<dbReference type="GO" id="GO:0006302">
    <property type="term" value="P:double-strand break repair"/>
    <property type="evidence" value="ECO:0007669"/>
    <property type="project" value="TreeGrafter"/>
</dbReference>
<dbReference type="Proteomes" id="UP000034845">
    <property type="component" value="Unassembled WGS sequence"/>
</dbReference>
<evidence type="ECO:0000256" key="2">
    <source>
        <dbReference type="ARBA" id="ARBA00022679"/>
    </source>
</evidence>
<dbReference type="InterPro" id="IPR036279">
    <property type="entry name" value="5-3_exonuclease_C_sf"/>
</dbReference>
<evidence type="ECO:0000256" key="8">
    <source>
        <dbReference type="ARBA" id="ARBA00023204"/>
    </source>
</evidence>
<dbReference type="AlphaFoldDB" id="A0A0G0MF43"/>
<comment type="catalytic activity">
    <reaction evidence="9 11">
        <text>DNA(n) + a 2'-deoxyribonucleoside 5'-triphosphate = DNA(n+1) + diphosphate</text>
        <dbReference type="Rhea" id="RHEA:22508"/>
        <dbReference type="Rhea" id="RHEA-COMP:17339"/>
        <dbReference type="Rhea" id="RHEA-COMP:17340"/>
        <dbReference type="ChEBI" id="CHEBI:33019"/>
        <dbReference type="ChEBI" id="CHEBI:61560"/>
        <dbReference type="ChEBI" id="CHEBI:173112"/>
        <dbReference type="EC" id="2.7.7.7"/>
    </reaction>
</comment>
<keyword evidence="5 11" id="KW-0227">DNA damage</keyword>
<evidence type="ECO:0000256" key="4">
    <source>
        <dbReference type="ARBA" id="ARBA00022705"/>
    </source>
</evidence>
<dbReference type="InterPro" id="IPR036397">
    <property type="entry name" value="RNaseH_sf"/>
</dbReference>
<dbReference type="InterPro" id="IPR043502">
    <property type="entry name" value="DNA/RNA_pol_sf"/>
</dbReference>
<dbReference type="Gene3D" id="3.30.70.370">
    <property type="match status" value="1"/>
</dbReference>
<keyword evidence="3 11" id="KW-0548">Nucleotidyltransferase</keyword>
<dbReference type="Gene3D" id="1.10.150.20">
    <property type="entry name" value="5' to 3' exonuclease, C-terminal subdomain"/>
    <property type="match status" value="2"/>
</dbReference>